<organism evidence="1 2">
    <name type="scientific">Pseudoalteromonas phenolica</name>
    <dbReference type="NCBI Taxonomy" id="161398"/>
    <lineage>
        <taxon>Bacteria</taxon>
        <taxon>Pseudomonadati</taxon>
        <taxon>Pseudomonadota</taxon>
        <taxon>Gammaproteobacteria</taxon>
        <taxon>Alteromonadales</taxon>
        <taxon>Pseudoalteromonadaceae</taxon>
        <taxon>Pseudoalteromonas</taxon>
    </lineage>
</organism>
<proteinExistence type="predicted"/>
<name>A0A5R9Q121_9GAMM</name>
<dbReference type="AlphaFoldDB" id="A0A5R9Q121"/>
<dbReference type="RefSeq" id="WP_138482811.1">
    <property type="nucleotide sequence ID" value="NZ_PPSW01000025.1"/>
</dbReference>
<dbReference type="SUPFAM" id="SSF158682">
    <property type="entry name" value="TerB-like"/>
    <property type="match status" value="1"/>
</dbReference>
<dbReference type="InterPro" id="IPR029024">
    <property type="entry name" value="TerB-like"/>
</dbReference>
<gene>
    <name evidence="1" type="ORF">C1E24_15070</name>
</gene>
<evidence type="ECO:0000313" key="2">
    <source>
        <dbReference type="Proteomes" id="UP000309186"/>
    </source>
</evidence>
<protein>
    <submittedName>
        <fullName evidence="1">TerB family tellurite resistance protein</fullName>
    </submittedName>
</protein>
<comment type="caution">
    <text evidence="1">The sequence shown here is derived from an EMBL/GenBank/DDBJ whole genome shotgun (WGS) entry which is preliminary data.</text>
</comment>
<dbReference type="CDD" id="cd07177">
    <property type="entry name" value="terB_like"/>
    <property type="match status" value="1"/>
</dbReference>
<evidence type="ECO:0000313" key="1">
    <source>
        <dbReference type="EMBL" id="TLX46087.1"/>
    </source>
</evidence>
<dbReference type="EMBL" id="PPSW01000025">
    <property type="protein sequence ID" value="TLX46087.1"/>
    <property type="molecule type" value="Genomic_DNA"/>
</dbReference>
<sequence length="132" mass="15251">MFLNRLTINEKQAFLVLAHHVAHSDNDFSMEEEILIAKYCMEMQMDDIEYDEARFDLASVLNTFECDSHQKIALLELMALIHADGNVAKEEQQLLNDMVAHFGLNPNLVIIYREWSKNILSLFTQGEALIHL</sequence>
<reference evidence="1 2" key="1">
    <citation type="submission" date="2018-01" db="EMBL/GenBank/DDBJ databases">
        <title>Co-occurrence of chitin degradation, pigmentation and bioactivity in marine Pseudoalteromonas.</title>
        <authorList>
            <person name="Paulsen S."/>
            <person name="Gram L."/>
            <person name="Machado H."/>
        </authorList>
    </citation>
    <scope>NUCLEOTIDE SEQUENCE [LARGE SCALE GENOMIC DNA]</scope>
    <source>
        <strain evidence="1 2">S3663</strain>
    </source>
</reference>
<dbReference type="Proteomes" id="UP000309186">
    <property type="component" value="Unassembled WGS sequence"/>
</dbReference>
<dbReference type="OrthoDB" id="6263019at2"/>
<dbReference type="Gene3D" id="1.10.3680.10">
    <property type="entry name" value="TerB-like"/>
    <property type="match status" value="1"/>
</dbReference>
<accession>A0A5R9Q121</accession>